<dbReference type="RefSeq" id="WP_276304596.1">
    <property type="nucleotide sequence ID" value="NZ_CP119992.1"/>
</dbReference>
<evidence type="ECO:0000313" key="3">
    <source>
        <dbReference type="Proteomes" id="UP001596547"/>
    </source>
</evidence>
<proteinExistence type="predicted"/>
<comment type="caution">
    <text evidence="2">The sequence shown here is derived from an EMBL/GenBank/DDBJ whole genome shotgun (WGS) entry which is preliminary data.</text>
</comment>
<evidence type="ECO:0008006" key="4">
    <source>
        <dbReference type="Google" id="ProtNLM"/>
    </source>
</evidence>
<feature type="transmembrane region" description="Helical" evidence="1">
    <location>
        <begin position="37"/>
        <end position="57"/>
    </location>
</feature>
<sequence>MNWSRPVGALAVVVVIGAAVGSLLSLGALFAGEYVTSAVAVLVLVAVAVVLMSALGARSSRLLRNPYW</sequence>
<keyword evidence="1" id="KW-0812">Transmembrane</keyword>
<keyword evidence="3" id="KW-1185">Reference proteome</keyword>
<name>A0ABD6A470_9EURY</name>
<dbReference type="GeneID" id="79314148"/>
<dbReference type="Proteomes" id="UP001596547">
    <property type="component" value="Unassembled WGS sequence"/>
</dbReference>
<organism evidence="2 3">
    <name type="scientific">Halomarina halobia</name>
    <dbReference type="NCBI Taxonomy" id="3033386"/>
    <lineage>
        <taxon>Archaea</taxon>
        <taxon>Methanobacteriati</taxon>
        <taxon>Methanobacteriota</taxon>
        <taxon>Stenosarchaea group</taxon>
        <taxon>Halobacteria</taxon>
        <taxon>Halobacteriales</taxon>
        <taxon>Natronomonadaceae</taxon>
        <taxon>Halomarina</taxon>
    </lineage>
</organism>
<reference evidence="2 3" key="1">
    <citation type="journal article" date="2019" name="Int. J. Syst. Evol. Microbiol.">
        <title>The Global Catalogue of Microorganisms (GCM) 10K type strain sequencing project: providing services to taxonomists for standard genome sequencing and annotation.</title>
        <authorList>
            <consortium name="The Broad Institute Genomics Platform"/>
            <consortium name="The Broad Institute Genome Sequencing Center for Infectious Disease"/>
            <person name="Wu L."/>
            <person name="Ma J."/>
        </authorList>
    </citation>
    <scope>NUCLEOTIDE SEQUENCE [LARGE SCALE GENOMIC DNA]</scope>
    <source>
        <strain evidence="2 3">PSR21</strain>
    </source>
</reference>
<keyword evidence="1" id="KW-1133">Transmembrane helix</keyword>
<dbReference type="AlphaFoldDB" id="A0ABD6A470"/>
<keyword evidence="1" id="KW-0472">Membrane</keyword>
<evidence type="ECO:0000256" key="1">
    <source>
        <dbReference type="SAM" id="Phobius"/>
    </source>
</evidence>
<dbReference type="EMBL" id="JBHTBF010000001">
    <property type="protein sequence ID" value="MFC7315190.1"/>
    <property type="molecule type" value="Genomic_DNA"/>
</dbReference>
<protein>
    <recommendedName>
        <fullName evidence="4">Major facilitator superfamily (MFS) profile domain-containing protein</fullName>
    </recommendedName>
</protein>
<accession>A0ABD6A470</accession>
<gene>
    <name evidence="2" type="ORF">ACFQPE_00050</name>
</gene>
<evidence type="ECO:0000313" key="2">
    <source>
        <dbReference type="EMBL" id="MFC7315190.1"/>
    </source>
</evidence>
<feature type="transmembrane region" description="Helical" evidence="1">
    <location>
        <begin position="7"/>
        <end position="31"/>
    </location>
</feature>